<dbReference type="Proteomes" id="UP000007148">
    <property type="component" value="Unassembled WGS sequence"/>
</dbReference>
<name>G4TDM4_SERID</name>
<proteinExistence type="predicted"/>
<dbReference type="InParanoid" id="G4TDM4"/>
<organism evidence="2 3">
    <name type="scientific">Serendipita indica (strain DSM 11827)</name>
    <name type="common">Root endophyte fungus</name>
    <name type="synonym">Piriformospora indica</name>
    <dbReference type="NCBI Taxonomy" id="1109443"/>
    <lineage>
        <taxon>Eukaryota</taxon>
        <taxon>Fungi</taxon>
        <taxon>Dikarya</taxon>
        <taxon>Basidiomycota</taxon>
        <taxon>Agaricomycotina</taxon>
        <taxon>Agaricomycetes</taxon>
        <taxon>Sebacinales</taxon>
        <taxon>Serendipitaceae</taxon>
        <taxon>Serendipita</taxon>
    </lineage>
</organism>
<dbReference type="EMBL" id="CAFZ01000054">
    <property type="protein sequence ID" value="CCA69396.1"/>
    <property type="molecule type" value="Genomic_DNA"/>
</dbReference>
<sequence length="632" mass="69776">MGTSSVPPRFPHASLPSEMSDYSRSTLEPRPCQLRDGSIYIRENEAWGHHPNGERDFDIGPLRHPDLTNVGEERAELYKKLYRLRHDQRSIGRFDSVGVTRPIYNPIKPLKPSDLDLPNRSPSSTYSKLLRRVSPLANEVATLKECFTTSRTNWWITSSESTSPEYSVIEATPRISRNVAETEAKRPGEPNFQAGHRFIAEESPKTEASTGISDLLAIAKEHSRGVERHGQAWIYVAVGLALSLGAIEHEPSLDLVDRALAEILSYEKGKSRAKKAPIKQEPGLLDPFLSTSNPGSLSRAEIAETIEQDDATVLMQNPGSKEFKPFSWAAGISTHGATEAPKKDNVMVLFARALDLHLEPGNLAIKETDRPGEPVIVRLSVLSASIRPPSDMSGYIRVGPEPRPCDTFKTSRSNFWIRDGSIYIRENGIAKNYNNGEDEFDIGPRRPVDLTKLDRDRVEKYFDLYESCPELDQASTPVASRYSNSVEMMTPISTPTASPMTPLSQLDSGSHPSLPSTSISDMIANLSIETIQNNRFGSYLQALFYPSTDPTSILSGSTASSYQILASQQARNTSTPFDPTYMEASTGTQVHMHSPQTMPSLASITESASTNRINPNITVENEALSRSVEEAV</sequence>
<reference evidence="2 3" key="1">
    <citation type="journal article" date="2011" name="PLoS Pathog.">
        <title>Endophytic Life Strategies Decoded by Genome and Transcriptome Analyses of the Mutualistic Root Symbiont Piriformospora indica.</title>
        <authorList>
            <person name="Zuccaro A."/>
            <person name="Lahrmann U."/>
            <person name="Guldener U."/>
            <person name="Langen G."/>
            <person name="Pfiffi S."/>
            <person name="Biedenkopf D."/>
            <person name="Wong P."/>
            <person name="Samans B."/>
            <person name="Grimm C."/>
            <person name="Basiewicz M."/>
            <person name="Murat C."/>
            <person name="Martin F."/>
            <person name="Kogel K.H."/>
        </authorList>
    </citation>
    <scope>NUCLEOTIDE SEQUENCE [LARGE SCALE GENOMIC DNA]</scope>
    <source>
        <strain evidence="2 3">DSM 11827</strain>
    </source>
</reference>
<protein>
    <submittedName>
        <fullName evidence="2">Uncharacterized protein</fullName>
    </submittedName>
</protein>
<keyword evidence="3" id="KW-1185">Reference proteome</keyword>
<evidence type="ECO:0000313" key="2">
    <source>
        <dbReference type="EMBL" id="CCA69396.1"/>
    </source>
</evidence>
<feature type="region of interest" description="Disordered" evidence="1">
    <location>
        <begin position="1"/>
        <end position="30"/>
    </location>
</feature>
<evidence type="ECO:0000256" key="1">
    <source>
        <dbReference type="SAM" id="MobiDB-lite"/>
    </source>
</evidence>
<accession>G4TDM4</accession>
<comment type="caution">
    <text evidence="2">The sequence shown here is derived from an EMBL/GenBank/DDBJ whole genome shotgun (WGS) entry which is preliminary data.</text>
</comment>
<dbReference type="HOGENOM" id="CLU_432850_0_0_1"/>
<feature type="region of interest" description="Disordered" evidence="1">
    <location>
        <begin position="490"/>
        <end position="514"/>
    </location>
</feature>
<evidence type="ECO:0000313" key="3">
    <source>
        <dbReference type="Proteomes" id="UP000007148"/>
    </source>
</evidence>
<gene>
    <name evidence="2" type="ORF">PIIN_03296</name>
</gene>
<dbReference type="AlphaFoldDB" id="G4TDM4"/>